<protein>
    <submittedName>
        <fullName evidence="1">Uncharacterized protein</fullName>
    </submittedName>
</protein>
<reference evidence="1 2" key="1">
    <citation type="submission" date="2019-02" db="EMBL/GenBank/DDBJ databases">
        <title>Genomic data mining of an Antarctic deep-sea actinobacterium, Janibacterlimosus P3-3-X1.</title>
        <authorList>
            <person name="Liao L."/>
            <person name="Chen B."/>
        </authorList>
    </citation>
    <scope>NUCLEOTIDE SEQUENCE [LARGE SCALE GENOMIC DNA]</scope>
    <source>
        <strain evidence="1 2">P3-3-X1</strain>
    </source>
</reference>
<name>A0A4P6MWY5_9MICO</name>
<dbReference type="STRING" id="1216970.GCA_001570985_02709"/>
<dbReference type="EMBL" id="CP036164">
    <property type="protein sequence ID" value="QBF46447.1"/>
    <property type="molecule type" value="Genomic_DNA"/>
</dbReference>
<dbReference type="OrthoDB" id="4859364at2"/>
<evidence type="ECO:0000313" key="2">
    <source>
        <dbReference type="Proteomes" id="UP000290408"/>
    </source>
</evidence>
<accession>A0A4P6MWY5</accession>
<dbReference type="AlphaFoldDB" id="A0A4P6MWY5"/>
<keyword evidence="2" id="KW-1185">Reference proteome</keyword>
<organism evidence="1 2">
    <name type="scientific">Janibacter limosus</name>
    <dbReference type="NCBI Taxonomy" id="53458"/>
    <lineage>
        <taxon>Bacteria</taxon>
        <taxon>Bacillati</taxon>
        <taxon>Actinomycetota</taxon>
        <taxon>Actinomycetes</taxon>
        <taxon>Micrococcales</taxon>
        <taxon>Intrasporangiaceae</taxon>
        <taxon>Janibacter</taxon>
    </lineage>
</organism>
<dbReference type="KEGG" id="jli:EXU32_09390"/>
<dbReference type="RefSeq" id="WP_130629668.1">
    <property type="nucleotide sequence ID" value="NZ_CP036164.1"/>
</dbReference>
<evidence type="ECO:0000313" key="1">
    <source>
        <dbReference type="EMBL" id="QBF46447.1"/>
    </source>
</evidence>
<gene>
    <name evidence="1" type="ORF">EXU32_09390</name>
</gene>
<dbReference type="Proteomes" id="UP000290408">
    <property type="component" value="Chromosome"/>
</dbReference>
<sequence length="186" mass="19683">MTAESAARRCVITPGHEVVVSGELTGGESPSVWVHQGFGLTGRVEGGRVPLTGENLTPGLGRVAGLWDGFGITPARPTSVIHDHDAPPVVLTASERLPGPQDLTDTERESAMDEVFSRSGSRLLGFGGTSHSTFACLLFVDSAFVDWWLDVTTLRIDLSVAMLPSSLWDDSGRLPPGVMPGAHARP</sequence>
<proteinExistence type="predicted"/>